<feature type="transmembrane region" description="Helical" evidence="1">
    <location>
        <begin position="155"/>
        <end position="175"/>
    </location>
</feature>
<dbReference type="EMBL" id="AGUD01000160">
    <property type="protein sequence ID" value="EHN11121.1"/>
    <property type="molecule type" value="Genomic_DNA"/>
</dbReference>
<protein>
    <submittedName>
        <fullName evidence="2">Uncharacterized protein</fullName>
    </submittedName>
</protein>
<proteinExistence type="predicted"/>
<sequence>MAGRRRSGAALPRADRHRTFTPAVVDPATMGREMEAVPSGVSAAIPSSAAVDSHTPTVPSGRPFHLPLRIRLSRRASALLRWIVLAAAIGGVAAVVALRWGDVAVALARVPPAGFLALTGVHLLTLALRSEAWRSALAAIGGVVLPRRVVHGANAAAFLAGSLAAHLALPVRAVVLRRLAPERAPRPLQIVATDAPIAVVEAVLCSLLLVASVLAGGGSWWRALGALGIAVGLVALVRFLFVRLGHRPAARGLAILADRGRRGRFVLLLGSVQLLMAGRAIASLALCGVPVALADVGPLHAALGVLGLLPIGLAASPTGAAAVGGGADGAVLAGGLVIAATSVAGVAAYAAIVALVDLRSRMAGRRAAVAAASRAPA</sequence>
<feature type="transmembrane region" description="Helical" evidence="1">
    <location>
        <begin position="220"/>
        <end position="244"/>
    </location>
</feature>
<name>H0E5C6_9ACTN</name>
<evidence type="ECO:0000313" key="2">
    <source>
        <dbReference type="EMBL" id="EHN11121.1"/>
    </source>
</evidence>
<evidence type="ECO:0000313" key="3">
    <source>
        <dbReference type="Proteomes" id="UP000005143"/>
    </source>
</evidence>
<accession>H0E5C6</accession>
<reference evidence="2 3" key="1">
    <citation type="journal article" date="2013" name="Biodegradation">
        <title>Quantitative proteomic analysis of ibuprofen-degrading Patulibacter sp. strain I11.</title>
        <authorList>
            <person name="Almeida B."/>
            <person name="Kjeldal H."/>
            <person name="Lolas I."/>
            <person name="Knudsen A.D."/>
            <person name="Carvalho G."/>
            <person name="Nielsen K.L."/>
            <person name="Barreto Crespo M.T."/>
            <person name="Stensballe A."/>
            <person name="Nielsen J.L."/>
        </authorList>
    </citation>
    <scope>NUCLEOTIDE SEQUENCE [LARGE SCALE GENOMIC DNA]</scope>
    <source>
        <strain evidence="2 3">I11</strain>
    </source>
</reference>
<dbReference type="Proteomes" id="UP000005143">
    <property type="component" value="Unassembled WGS sequence"/>
</dbReference>
<keyword evidence="1" id="KW-0812">Transmembrane</keyword>
<feature type="transmembrane region" description="Helical" evidence="1">
    <location>
        <begin position="330"/>
        <end position="356"/>
    </location>
</feature>
<gene>
    <name evidence="2" type="ORF">PAI11_20170</name>
</gene>
<evidence type="ECO:0000256" key="1">
    <source>
        <dbReference type="SAM" id="Phobius"/>
    </source>
</evidence>
<feature type="transmembrane region" description="Helical" evidence="1">
    <location>
        <begin position="299"/>
        <end position="323"/>
    </location>
</feature>
<keyword evidence="1" id="KW-0472">Membrane</keyword>
<keyword evidence="1" id="KW-1133">Transmembrane helix</keyword>
<feature type="transmembrane region" description="Helical" evidence="1">
    <location>
        <begin position="265"/>
        <end position="293"/>
    </location>
</feature>
<comment type="caution">
    <text evidence="2">The sequence shown here is derived from an EMBL/GenBank/DDBJ whole genome shotgun (WGS) entry which is preliminary data.</text>
</comment>
<feature type="transmembrane region" description="Helical" evidence="1">
    <location>
        <begin position="195"/>
        <end position="214"/>
    </location>
</feature>
<feature type="transmembrane region" description="Helical" evidence="1">
    <location>
        <begin position="79"/>
        <end position="100"/>
    </location>
</feature>
<dbReference type="AlphaFoldDB" id="H0E5C6"/>
<organism evidence="2 3">
    <name type="scientific">Patulibacter medicamentivorans</name>
    <dbReference type="NCBI Taxonomy" id="1097667"/>
    <lineage>
        <taxon>Bacteria</taxon>
        <taxon>Bacillati</taxon>
        <taxon>Actinomycetota</taxon>
        <taxon>Thermoleophilia</taxon>
        <taxon>Solirubrobacterales</taxon>
        <taxon>Patulibacteraceae</taxon>
        <taxon>Patulibacter</taxon>
    </lineage>
</organism>
<keyword evidence="3" id="KW-1185">Reference proteome</keyword>